<accession>A0A073IAM2</accession>
<evidence type="ECO:0000313" key="1">
    <source>
        <dbReference type="EMBL" id="KEJ82457.1"/>
    </source>
</evidence>
<dbReference type="EMBL" id="ARYC01019417">
    <property type="protein sequence ID" value="KEJ82457.1"/>
    <property type="molecule type" value="Genomic_DNA"/>
</dbReference>
<reference evidence="2" key="1">
    <citation type="journal article" date="2014" name="Cell">
        <title>The Architecture of a Scrambled Genome Reveals Massive Levels of Genomic Rearrangement during Development.</title>
        <authorList>
            <person name="Chen X."/>
            <person name="Bracht J.R."/>
            <person name="Goldman A.D."/>
            <person name="Dolzhenko E."/>
            <person name="Clay D.M."/>
            <person name="Swart E.C."/>
            <person name="Perlman D.H."/>
            <person name="Doak T.G."/>
            <person name="Stuart A."/>
            <person name="Amemiya C.T."/>
            <person name="Sebra R.P."/>
            <person name="Landweber L.F."/>
        </authorList>
    </citation>
    <scope>NUCLEOTIDE SEQUENCE [LARGE SCALE GENOMIC DNA]</scope>
    <source>
        <strain evidence="2">JRB310</strain>
    </source>
</reference>
<dbReference type="AlphaFoldDB" id="A0A073IAM2"/>
<evidence type="ECO:0000313" key="2">
    <source>
        <dbReference type="Proteomes" id="UP000053232"/>
    </source>
</evidence>
<gene>
    <name evidence="1" type="ORF">OXYTRIMIC_161</name>
</gene>
<keyword evidence="2" id="KW-1185">Reference proteome</keyword>
<proteinExistence type="predicted"/>
<organism evidence="1 2">
    <name type="scientific">Oxytricha trifallax</name>
    <dbReference type="NCBI Taxonomy" id="1172189"/>
    <lineage>
        <taxon>Eukaryota</taxon>
        <taxon>Sar</taxon>
        <taxon>Alveolata</taxon>
        <taxon>Ciliophora</taxon>
        <taxon>Intramacronucleata</taxon>
        <taxon>Spirotrichea</taxon>
        <taxon>Stichotrichia</taxon>
        <taxon>Sporadotrichida</taxon>
        <taxon>Oxytrichidae</taxon>
        <taxon>Oxytrichinae</taxon>
        <taxon>Oxytricha</taxon>
    </lineage>
</organism>
<protein>
    <submittedName>
        <fullName evidence="1">Uncharacterized protein</fullName>
    </submittedName>
</protein>
<dbReference type="Proteomes" id="UP000053232">
    <property type="component" value="Unassembled WGS sequence"/>
</dbReference>
<name>A0A073IAM2_9SPIT</name>
<comment type="caution">
    <text evidence="1">The sequence shown here is derived from an EMBL/GenBank/DDBJ whole genome shotgun (WGS) entry which is preliminary data.</text>
</comment>
<sequence>MVAAVPQIEGLTADEFLYYAKNKPSLLSQLPDETDWLYLDKKRICDILLSLDKEGINLMIIEAKQKRRERLDQSQNLIVHHMKPEFVQALNNSLSYSVQKGRSAHLIKMTSQSKRRKGEVKEIKGEEVAMRGSKQKYFSENKRMMDEFKRSKSTIDDLVGYQALVNKFHETGIIDNEGRPFQTQVNMFME</sequence>